<accession>A0ABW0NY85</accession>
<name>A0ABW0NY85_9HYPH</name>
<feature type="compositionally biased region" description="Low complexity" evidence="1">
    <location>
        <begin position="169"/>
        <end position="185"/>
    </location>
</feature>
<sequence>MGSPFTIRLQNQCGLGVLDAALIDKQLRLLPSFPPGSTVCDGSDASENVRIIVSGLAYRCRMTPEGGRHISAFLLPGDACDVSTLYIRSSGHSVVAASRCEAAIIPCRTLMRLVDDHPTIMRAMWILSLLDEAMVREMAFGMGRQNAQGRMARLFCILHARHDQVGVPSTGTSRSPSRKSSSATRWACRPSTRTVP</sequence>
<comment type="caution">
    <text evidence="3">The sequence shown here is derived from an EMBL/GenBank/DDBJ whole genome shotgun (WGS) entry which is preliminary data.</text>
</comment>
<dbReference type="RefSeq" id="WP_377816079.1">
    <property type="nucleotide sequence ID" value="NZ_JBHSLU010000011.1"/>
</dbReference>
<feature type="region of interest" description="Disordered" evidence="1">
    <location>
        <begin position="166"/>
        <end position="196"/>
    </location>
</feature>
<evidence type="ECO:0000256" key="1">
    <source>
        <dbReference type="SAM" id="MobiDB-lite"/>
    </source>
</evidence>
<dbReference type="Pfam" id="PF00027">
    <property type="entry name" value="cNMP_binding"/>
    <property type="match status" value="1"/>
</dbReference>
<evidence type="ECO:0000313" key="3">
    <source>
        <dbReference type="EMBL" id="MFC5505023.1"/>
    </source>
</evidence>
<reference evidence="4" key="1">
    <citation type="journal article" date="2019" name="Int. J. Syst. Evol. Microbiol.">
        <title>The Global Catalogue of Microorganisms (GCM) 10K type strain sequencing project: providing services to taxonomists for standard genome sequencing and annotation.</title>
        <authorList>
            <consortium name="The Broad Institute Genomics Platform"/>
            <consortium name="The Broad Institute Genome Sequencing Center for Infectious Disease"/>
            <person name="Wu L."/>
            <person name="Ma J."/>
        </authorList>
    </citation>
    <scope>NUCLEOTIDE SEQUENCE [LARGE SCALE GENOMIC DNA]</scope>
    <source>
        <strain evidence="4">CCUG 43117</strain>
    </source>
</reference>
<dbReference type="CDD" id="cd00038">
    <property type="entry name" value="CAP_ED"/>
    <property type="match status" value="1"/>
</dbReference>
<dbReference type="InterPro" id="IPR000595">
    <property type="entry name" value="cNMP-bd_dom"/>
</dbReference>
<dbReference type="Gene3D" id="2.60.120.10">
    <property type="entry name" value="Jelly Rolls"/>
    <property type="match status" value="1"/>
</dbReference>
<gene>
    <name evidence="3" type="ORF">ACFPN9_07110</name>
</gene>
<keyword evidence="4" id="KW-1185">Reference proteome</keyword>
<evidence type="ECO:0000313" key="4">
    <source>
        <dbReference type="Proteomes" id="UP001596060"/>
    </source>
</evidence>
<dbReference type="InterPro" id="IPR018490">
    <property type="entry name" value="cNMP-bd_dom_sf"/>
</dbReference>
<dbReference type="InterPro" id="IPR014710">
    <property type="entry name" value="RmlC-like_jellyroll"/>
</dbReference>
<dbReference type="Proteomes" id="UP001596060">
    <property type="component" value="Unassembled WGS sequence"/>
</dbReference>
<protein>
    <submittedName>
        <fullName evidence="3">Crp/Fnr family transcriptional regulator</fullName>
    </submittedName>
</protein>
<feature type="domain" description="Cyclic nucleotide-binding" evidence="2">
    <location>
        <begin position="32"/>
        <end position="116"/>
    </location>
</feature>
<dbReference type="EMBL" id="JBHSLU010000011">
    <property type="protein sequence ID" value="MFC5505023.1"/>
    <property type="molecule type" value="Genomic_DNA"/>
</dbReference>
<proteinExistence type="predicted"/>
<dbReference type="SUPFAM" id="SSF51206">
    <property type="entry name" value="cAMP-binding domain-like"/>
    <property type="match status" value="1"/>
</dbReference>
<evidence type="ECO:0000259" key="2">
    <source>
        <dbReference type="Pfam" id="PF00027"/>
    </source>
</evidence>
<organism evidence="3 4">
    <name type="scientific">Bosea massiliensis</name>
    <dbReference type="NCBI Taxonomy" id="151419"/>
    <lineage>
        <taxon>Bacteria</taxon>
        <taxon>Pseudomonadati</taxon>
        <taxon>Pseudomonadota</taxon>
        <taxon>Alphaproteobacteria</taxon>
        <taxon>Hyphomicrobiales</taxon>
        <taxon>Boseaceae</taxon>
        <taxon>Bosea</taxon>
    </lineage>
</organism>